<feature type="region of interest" description="Disordered" evidence="2">
    <location>
        <begin position="257"/>
        <end position="293"/>
    </location>
</feature>
<dbReference type="GeneID" id="106763389"/>
<dbReference type="RefSeq" id="XP_014503073.1">
    <property type="nucleotide sequence ID" value="XM_014647587.1"/>
</dbReference>
<organism evidence="4 5">
    <name type="scientific">Vigna radiata var. radiata</name>
    <name type="common">Mung bean</name>
    <name type="synonym">Phaseolus aureus</name>
    <dbReference type="NCBI Taxonomy" id="3916"/>
    <lineage>
        <taxon>Eukaryota</taxon>
        <taxon>Viridiplantae</taxon>
        <taxon>Streptophyta</taxon>
        <taxon>Embryophyta</taxon>
        <taxon>Tracheophyta</taxon>
        <taxon>Spermatophyta</taxon>
        <taxon>Magnoliopsida</taxon>
        <taxon>eudicotyledons</taxon>
        <taxon>Gunneridae</taxon>
        <taxon>Pentapetalae</taxon>
        <taxon>rosids</taxon>
        <taxon>fabids</taxon>
        <taxon>Fabales</taxon>
        <taxon>Fabaceae</taxon>
        <taxon>Papilionoideae</taxon>
        <taxon>50 kb inversion clade</taxon>
        <taxon>NPAAA clade</taxon>
        <taxon>indigoferoid/millettioid clade</taxon>
        <taxon>Phaseoleae</taxon>
        <taxon>Vigna</taxon>
    </lineage>
</organism>
<protein>
    <submittedName>
        <fullName evidence="5">Uncharacterized protein LOC106763389</fullName>
    </submittedName>
</protein>
<dbReference type="AlphaFoldDB" id="A0A1S3UAL7"/>
<keyword evidence="1" id="KW-0175">Coiled coil</keyword>
<reference evidence="4" key="1">
    <citation type="journal article" date="2014" name="Nat. Commun.">
        <title>Genome sequence of mungbean and insights into evolution within Vigna species.</title>
        <authorList>
            <person name="Kang Y.J."/>
            <person name="Kim S.K."/>
            <person name="Kim M.Y."/>
            <person name="Lestari P."/>
            <person name="Kim K.H."/>
            <person name="Ha B.K."/>
            <person name="Jun T.H."/>
            <person name="Hwang W.J."/>
            <person name="Lee T."/>
            <person name="Lee J."/>
            <person name="Shim S."/>
            <person name="Yoon M.Y."/>
            <person name="Jang Y.E."/>
            <person name="Han K.S."/>
            <person name="Taeprayoon P."/>
            <person name="Yoon N."/>
            <person name="Somta P."/>
            <person name="Tanya P."/>
            <person name="Kim K.S."/>
            <person name="Gwag J.G."/>
            <person name="Moon J.K."/>
            <person name="Lee Y.H."/>
            <person name="Park B.S."/>
            <person name="Bombarely A."/>
            <person name="Doyle J.J."/>
            <person name="Jackson S.A."/>
            <person name="Schafleitner R."/>
            <person name="Srinives P."/>
            <person name="Varshney R.K."/>
            <person name="Lee S.H."/>
        </authorList>
    </citation>
    <scope>NUCLEOTIDE SEQUENCE [LARGE SCALE GENOMIC DNA]</scope>
    <source>
        <strain evidence="4">cv. VC1973A</strain>
    </source>
</reference>
<evidence type="ECO:0000256" key="2">
    <source>
        <dbReference type="SAM" id="MobiDB-lite"/>
    </source>
</evidence>
<sequence length="393" mass="44390">MTENRNGDGDGQDRRTLEDFNTFSGSFHFNSIIRPQINAPNMEVKPALIHLVHSKQFHGLTHEDPFSLTSWDNVVAKFCNKYFPQSKVTKGKQEISFFQQGFSETLSQAWERFKGLLRKTLTHGFDEPTVLNVFLGGLGSQTKLMLDASTGGNICWKTPEEARELIENMAANDNESQNERGQQRGVLQLQSHDAILAQNKLMTQQLEILMNKVSQLKEHQNVSHAQHQGCALCGEEHISGQCVKQGITQEGVNYMGNQNRPNNYNQGWRPHPSMGQGQAGPSNRPPHQQYQPHSACAERSSMLEDILQQFMQVFISNHKSTRASIRNLEIQMGQLAKKLEEKSDKDFGANTEANPKEECTIITTRSGKVLVEKVREDKEKKNEEVERQSGEKG</sequence>
<evidence type="ECO:0000313" key="4">
    <source>
        <dbReference type="Proteomes" id="UP000087766"/>
    </source>
</evidence>
<accession>A0A1S3UAL7</accession>
<name>A0A1S3UAL7_VIGRR</name>
<feature type="coiled-coil region" evidence="1">
    <location>
        <begin position="325"/>
        <end position="391"/>
    </location>
</feature>
<dbReference type="KEGG" id="vra:106763389"/>
<evidence type="ECO:0000313" key="5">
    <source>
        <dbReference type="RefSeq" id="XP_014503073.1"/>
    </source>
</evidence>
<dbReference type="Proteomes" id="UP000087766">
    <property type="component" value="Chromosome 6"/>
</dbReference>
<dbReference type="Pfam" id="PF03732">
    <property type="entry name" value="Retrotrans_gag"/>
    <property type="match status" value="1"/>
</dbReference>
<dbReference type="InterPro" id="IPR005162">
    <property type="entry name" value="Retrotrans_gag_dom"/>
</dbReference>
<dbReference type="PANTHER" id="PTHR33223:SF11">
    <property type="entry name" value="ELEMENT PROTEIN, PUTATIVE-RELATED"/>
    <property type="match status" value="1"/>
</dbReference>
<reference evidence="5" key="2">
    <citation type="submission" date="2025-08" db="UniProtKB">
        <authorList>
            <consortium name="RefSeq"/>
        </authorList>
    </citation>
    <scope>IDENTIFICATION</scope>
    <source>
        <tissue evidence="5">Leaf</tissue>
    </source>
</reference>
<proteinExistence type="predicted"/>
<feature type="compositionally biased region" description="Polar residues" evidence="2">
    <location>
        <begin position="275"/>
        <end position="292"/>
    </location>
</feature>
<evidence type="ECO:0000259" key="3">
    <source>
        <dbReference type="Pfam" id="PF03732"/>
    </source>
</evidence>
<keyword evidence="4" id="KW-1185">Reference proteome</keyword>
<feature type="domain" description="Retrotransposon gag" evidence="3">
    <location>
        <begin position="58"/>
        <end position="138"/>
    </location>
</feature>
<dbReference type="PANTHER" id="PTHR33223">
    <property type="entry name" value="CCHC-TYPE DOMAIN-CONTAINING PROTEIN"/>
    <property type="match status" value="1"/>
</dbReference>
<dbReference type="OrthoDB" id="2011442at2759"/>
<feature type="compositionally biased region" description="Polar residues" evidence="2">
    <location>
        <begin position="257"/>
        <end position="266"/>
    </location>
</feature>
<evidence type="ECO:0000256" key="1">
    <source>
        <dbReference type="SAM" id="Coils"/>
    </source>
</evidence>
<gene>
    <name evidence="5" type="primary">LOC106763389</name>
</gene>